<organism evidence="4 5">
    <name type="scientific">Bradyrhizobium vignae</name>
    <dbReference type="NCBI Taxonomy" id="1549949"/>
    <lineage>
        <taxon>Bacteria</taxon>
        <taxon>Pseudomonadati</taxon>
        <taxon>Pseudomonadota</taxon>
        <taxon>Alphaproteobacteria</taxon>
        <taxon>Hyphomicrobiales</taxon>
        <taxon>Nitrobacteraceae</taxon>
        <taxon>Bradyrhizobium</taxon>
    </lineage>
</organism>
<name>A0A2U3QAJ0_9BRAD</name>
<dbReference type="InterPro" id="IPR011249">
    <property type="entry name" value="Metalloenz_LuxS/M16"/>
</dbReference>
<keyword evidence="4" id="KW-0645">Protease</keyword>
<dbReference type="PANTHER" id="PTHR11851:SF224">
    <property type="entry name" value="PROCESSING PROTEASE"/>
    <property type="match status" value="1"/>
</dbReference>
<dbReference type="GO" id="GO:0008233">
    <property type="term" value="F:peptidase activity"/>
    <property type="evidence" value="ECO:0007669"/>
    <property type="project" value="UniProtKB-KW"/>
</dbReference>
<reference evidence="4 5" key="1">
    <citation type="submission" date="2018-03" db="EMBL/GenBank/DDBJ databases">
        <authorList>
            <person name="Gully D."/>
        </authorList>
    </citation>
    <scope>NUCLEOTIDE SEQUENCE [LARGE SCALE GENOMIC DNA]</scope>
    <source>
        <strain evidence="4">ORS3257</strain>
    </source>
</reference>
<feature type="compositionally biased region" description="Low complexity" evidence="1">
    <location>
        <begin position="449"/>
        <end position="463"/>
    </location>
</feature>
<dbReference type="SUPFAM" id="SSF63411">
    <property type="entry name" value="LuxS/MPP-like metallohydrolase"/>
    <property type="match status" value="2"/>
</dbReference>
<dbReference type="InterPro" id="IPR050361">
    <property type="entry name" value="MPP/UQCRC_Complex"/>
</dbReference>
<evidence type="ECO:0000313" key="5">
    <source>
        <dbReference type="Proteomes" id="UP000246085"/>
    </source>
</evidence>
<dbReference type="KEGG" id="bvz:BRAD3257_7776"/>
<dbReference type="GO" id="GO:0046872">
    <property type="term" value="F:metal ion binding"/>
    <property type="evidence" value="ECO:0007669"/>
    <property type="project" value="InterPro"/>
</dbReference>
<dbReference type="PANTHER" id="PTHR11851">
    <property type="entry name" value="METALLOPROTEASE"/>
    <property type="match status" value="1"/>
</dbReference>
<keyword evidence="4" id="KW-0378">Hydrolase</keyword>
<evidence type="ECO:0000259" key="3">
    <source>
        <dbReference type="Pfam" id="PF05193"/>
    </source>
</evidence>
<dbReference type="EMBL" id="LS398110">
    <property type="protein sequence ID" value="SPP98413.1"/>
    <property type="molecule type" value="Genomic_DNA"/>
</dbReference>
<dbReference type="Gene3D" id="3.30.830.10">
    <property type="entry name" value="Metalloenzyme, LuxS/M16 peptidase-like"/>
    <property type="match status" value="2"/>
</dbReference>
<evidence type="ECO:0000313" key="4">
    <source>
        <dbReference type="EMBL" id="SPP98413.1"/>
    </source>
</evidence>
<protein>
    <submittedName>
        <fullName evidence="4">Putative Zn-dependent protease, peptidase-M16 superfamily</fullName>
    </submittedName>
</protein>
<accession>A0A2U3QAJ0</accession>
<evidence type="ECO:0000256" key="1">
    <source>
        <dbReference type="SAM" id="MobiDB-lite"/>
    </source>
</evidence>
<dbReference type="Proteomes" id="UP000246085">
    <property type="component" value="Chromosome BRAD3257"/>
</dbReference>
<evidence type="ECO:0000259" key="2">
    <source>
        <dbReference type="Pfam" id="PF00675"/>
    </source>
</evidence>
<dbReference type="Pfam" id="PF00675">
    <property type="entry name" value="Peptidase_M16"/>
    <property type="match status" value="1"/>
</dbReference>
<feature type="region of interest" description="Disordered" evidence="1">
    <location>
        <begin position="447"/>
        <end position="477"/>
    </location>
</feature>
<feature type="domain" description="Peptidase M16 N-terminal" evidence="2">
    <location>
        <begin position="68"/>
        <end position="192"/>
    </location>
</feature>
<gene>
    <name evidence="4" type="ORF">BRAD3257_7776</name>
</gene>
<proteinExistence type="predicted"/>
<dbReference type="Pfam" id="PF05193">
    <property type="entry name" value="Peptidase_M16_C"/>
    <property type="match status" value="1"/>
</dbReference>
<sequence>MIHPCTRREILLGGASLSVAMLASANSLATTRTLARTRIKRLVSSCGIEAWFVQDSTVPLIAMEFALTGGATQDPAQKPGVSHLVAGLLKEGSAGLDFTTFHKRLDHRAIDLHFHSTHDHFRGSLRTLEDNADEAFDLLRMALTSPRFDAADVERIRAAVLARLRRESTDPSSLARRKFLEVAFGDHAYARPAGGSLESVPRIAAADLKSYVRRVIAKDTLKIAVVGDIDPGILCKLLDKTFGSLPTKAEATPVPEVVAAKPPRRVFIPLDVPQTVVTFGGPAVRRSEPDFMAAYVVNHILGGAGLTSRLFREVREKRGLAYSVRENLVWLDHSAVLLGNSGTCTDRAHQTVEEIEKQVRHIAEDGPTQQELNDAKSYLKGSQMLALNTSSKLARTLLQHQLDKLTMDYFEKHNGAVDAVTLDDAKRAAQRLWGAGLLTIIVGRSPKDAAQPTTMPSATTPSSGARQLGAAPTALPN</sequence>
<dbReference type="InterPro" id="IPR011765">
    <property type="entry name" value="Pept_M16_N"/>
</dbReference>
<dbReference type="InterPro" id="IPR007863">
    <property type="entry name" value="Peptidase_M16_C"/>
</dbReference>
<feature type="domain" description="Peptidase M16 C-terminal" evidence="3">
    <location>
        <begin position="203"/>
        <end position="378"/>
    </location>
</feature>
<dbReference type="AlphaFoldDB" id="A0A2U3QAJ0"/>
<dbReference type="GO" id="GO:0006508">
    <property type="term" value="P:proteolysis"/>
    <property type="evidence" value="ECO:0007669"/>
    <property type="project" value="UniProtKB-KW"/>
</dbReference>